<keyword evidence="2" id="KW-0238">DNA-binding</keyword>
<dbReference type="InterPro" id="IPR036388">
    <property type="entry name" value="WH-like_DNA-bd_sf"/>
</dbReference>
<dbReference type="Pfam" id="PF09339">
    <property type="entry name" value="HTH_IclR"/>
    <property type="match status" value="1"/>
</dbReference>
<dbReference type="InterPro" id="IPR005471">
    <property type="entry name" value="Tscrpt_reg_IclR_N"/>
</dbReference>
<keyword evidence="1" id="KW-0805">Transcription regulation</keyword>
<dbReference type="PANTHER" id="PTHR30136:SF33">
    <property type="entry name" value="TRANSCRIPTIONAL REGULATORY PROTEIN"/>
    <property type="match status" value="1"/>
</dbReference>
<sequence>MVMPLARGLRVLTAFRPGCTWMGTRELADDTGLPRPTVTRLLQSLVALGYVHHDPARRKYGLAAAALSLGYAAVADAAIHDIAGAEMAKLADATDTCVLLGTRNRLDMIVLETRVSTQAVLDIKFPPGARMSMATSLMGWALLAGLPPAERIYLERHMEREAGPKWSVVRRQMTEKVAQVHELGFCMLHGEWKPALACVAAPMRVCGRPPMVLACVGRTARMARARVELTLGPQLVTAAKMLADRLARAA</sequence>
<dbReference type="InterPro" id="IPR050707">
    <property type="entry name" value="HTH_MetabolicPath_Reg"/>
</dbReference>
<protein>
    <submittedName>
        <fullName evidence="6">HTH-type transcriptional regulator TsaQ1/TsaQ2</fullName>
    </submittedName>
</protein>
<evidence type="ECO:0000313" key="6">
    <source>
        <dbReference type="EMBL" id="CAG2144940.1"/>
    </source>
</evidence>
<comment type="caution">
    <text evidence="6">The sequence shown here is derived from an EMBL/GenBank/DDBJ whole genome shotgun (WGS) entry which is preliminary data.</text>
</comment>
<dbReference type="Pfam" id="PF01614">
    <property type="entry name" value="IclR_C"/>
    <property type="match status" value="1"/>
</dbReference>
<reference evidence="6 7" key="1">
    <citation type="submission" date="2021-03" db="EMBL/GenBank/DDBJ databases">
        <authorList>
            <person name="Peeters C."/>
        </authorList>
    </citation>
    <scope>NUCLEOTIDE SEQUENCE [LARGE SCALE GENOMIC DNA]</scope>
    <source>
        <strain evidence="6 7">LMG 26411</strain>
    </source>
</reference>
<evidence type="ECO:0000256" key="1">
    <source>
        <dbReference type="ARBA" id="ARBA00023015"/>
    </source>
</evidence>
<dbReference type="InterPro" id="IPR036390">
    <property type="entry name" value="WH_DNA-bd_sf"/>
</dbReference>
<evidence type="ECO:0000256" key="2">
    <source>
        <dbReference type="ARBA" id="ARBA00023125"/>
    </source>
</evidence>
<keyword evidence="7" id="KW-1185">Reference proteome</keyword>
<dbReference type="Gene3D" id="1.10.10.10">
    <property type="entry name" value="Winged helix-like DNA-binding domain superfamily/Winged helix DNA-binding domain"/>
    <property type="match status" value="1"/>
</dbReference>
<dbReference type="EMBL" id="CAJPVI010000014">
    <property type="protein sequence ID" value="CAG2144940.1"/>
    <property type="molecule type" value="Genomic_DNA"/>
</dbReference>
<dbReference type="Proteomes" id="UP000672657">
    <property type="component" value="Unassembled WGS sequence"/>
</dbReference>
<accession>A0ABN7PZE2</accession>
<evidence type="ECO:0000259" key="5">
    <source>
        <dbReference type="PROSITE" id="PS51078"/>
    </source>
</evidence>
<feature type="domain" description="IclR-ED" evidence="5">
    <location>
        <begin position="65"/>
        <end position="248"/>
    </location>
</feature>
<dbReference type="SMART" id="SM00346">
    <property type="entry name" value="HTH_ICLR"/>
    <property type="match status" value="1"/>
</dbReference>
<name>A0ABN7PZE2_9BURK</name>
<evidence type="ECO:0000313" key="7">
    <source>
        <dbReference type="Proteomes" id="UP000672657"/>
    </source>
</evidence>
<dbReference type="Gene3D" id="3.30.450.40">
    <property type="match status" value="1"/>
</dbReference>
<gene>
    <name evidence="6" type="primary">tsaQ1_4</name>
    <name evidence="6" type="ORF">LMG26411_02651</name>
</gene>
<organism evidence="6 7">
    <name type="scientific">Cupriavidus numazuensis</name>
    <dbReference type="NCBI Taxonomy" id="221992"/>
    <lineage>
        <taxon>Bacteria</taxon>
        <taxon>Pseudomonadati</taxon>
        <taxon>Pseudomonadota</taxon>
        <taxon>Betaproteobacteria</taxon>
        <taxon>Burkholderiales</taxon>
        <taxon>Burkholderiaceae</taxon>
        <taxon>Cupriavidus</taxon>
    </lineage>
</organism>
<evidence type="ECO:0000256" key="3">
    <source>
        <dbReference type="ARBA" id="ARBA00023163"/>
    </source>
</evidence>
<dbReference type="PROSITE" id="PS51078">
    <property type="entry name" value="ICLR_ED"/>
    <property type="match status" value="1"/>
</dbReference>
<dbReference type="SUPFAM" id="SSF55781">
    <property type="entry name" value="GAF domain-like"/>
    <property type="match status" value="1"/>
</dbReference>
<feature type="domain" description="HTH iclR-type" evidence="4">
    <location>
        <begin position="2"/>
        <end position="64"/>
    </location>
</feature>
<dbReference type="SUPFAM" id="SSF46785">
    <property type="entry name" value="Winged helix' DNA-binding domain"/>
    <property type="match status" value="1"/>
</dbReference>
<keyword evidence="3" id="KW-0804">Transcription</keyword>
<dbReference type="PANTHER" id="PTHR30136">
    <property type="entry name" value="HELIX-TURN-HELIX TRANSCRIPTIONAL REGULATOR, ICLR FAMILY"/>
    <property type="match status" value="1"/>
</dbReference>
<dbReference type="PROSITE" id="PS51077">
    <property type="entry name" value="HTH_ICLR"/>
    <property type="match status" value="1"/>
</dbReference>
<dbReference type="InterPro" id="IPR014757">
    <property type="entry name" value="Tscrpt_reg_IclR_C"/>
</dbReference>
<proteinExistence type="predicted"/>
<evidence type="ECO:0000259" key="4">
    <source>
        <dbReference type="PROSITE" id="PS51077"/>
    </source>
</evidence>
<dbReference type="InterPro" id="IPR029016">
    <property type="entry name" value="GAF-like_dom_sf"/>
</dbReference>